<comment type="caution">
    <text evidence="8">The sequence shown here is derived from an EMBL/GenBank/DDBJ whole genome shotgun (WGS) entry which is preliminary data.</text>
</comment>
<dbReference type="InterPro" id="IPR002496">
    <property type="entry name" value="PRib_AMP_CycHydrolase_dom"/>
</dbReference>
<evidence type="ECO:0000256" key="4">
    <source>
        <dbReference type="ARBA" id="ARBA00022605"/>
    </source>
</evidence>
<dbReference type="PANTHER" id="PTHR42945:SF1">
    <property type="entry name" value="HISTIDINE BIOSYNTHESIS BIFUNCTIONAL PROTEIN HIS7"/>
    <property type="match status" value="1"/>
</dbReference>
<proteinExistence type="predicted"/>
<keyword evidence="9" id="KW-1185">Reference proteome</keyword>
<evidence type="ECO:0000259" key="7">
    <source>
        <dbReference type="Pfam" id="PF01502"/>
    </source>
</evidence>
<dbReference type="InterPro" id="IPR038019">
    <property type="entry name" value="PRib_AMP_CycHydrolase_sf"/>
</dbReference>
<dbReference type="NCBIfam" id="NF000768">
    <property type="entry name" value="PRK00051.1"/>
    <property type="match status" value="1"/>
</dbReference>
<evidence type="ECO:0000313" key="8">
    <source>
        <dbReference type="EMBL" id="MFD2238471.1"/>
    </source>
</evidence>
<comment type="pathway">
    <text evidence="2">Amino-acid biosynthesis; L-histidine biosynthesis; L-histidine from 5-phospho-alpha-D-ribose 1-diphosphate: step 3/9.</text>
</comment>
<sequence length="145" mass="16120">MTGALFAPPSPVKSEVDETSRLTPRFDAAGLVTAIVTDWHGGELLMVAHMNAEALDRTIATRTAHYYSRSRATLWKKGETSGALQHVRELRVDCDQDAVWLKVEVERPQDTCHTHRPTCFYRCVDLNDGRSLVTDVPQADRKAGG</sequence>
<dbReference type="Gene3D" id="3.10.20.810">
    <property type="entry name" value="Phosphoribosyl-AMP cyclohydrolase"/>
    <property type="match status" value="1"/>
</dbReference>
<protein>
    <recommendedName>
        <fullName evidence="3">phosphoribosyl-AMP cyclohydrolase</fullName>
        <ecNumber evidence="3">3.5.4.19</ecNumber>
    </recommendedName>
</protein>
<reference evidence="9" key="1">
    <citation type="journal article" date="2019" name="Int. J. Syst. Evol. Microbiol.">
        <title>The Global Catalogue of Microorganisms (GCM) 10K type strain sequencing project: providing services to taxonomists for standard genome sequencing and annotation.</title>
        <authorList>
            <consortium name="The Broad Institute Genomics Platform"/>
            <consortium name="The Broad Institute Genome Sequencing Center for Infectious Disease"/>
            <person name="Wu L."/>
            <person name="Ma J."/>
        </authorList>
    </citation>
    <scope>NUCLEOTIDE SEQUENCE [LARGE SCALE GENOMIC DNA]</scope>
    <source>
        <strain evidence="9">ZS-35-S2</strain>
    </source>
</reference>
<accession>A0ABW5CPH7</accession>
<keyword evidence="4" id="KW-0028">Amino-acid biosynthesis</keyword>
<dbReference type="SUPFAM" id="SSF141734">
    <property type="entry name" value="HisI-like"/>
    <property type="match status" value="1"/>
</dbReference>
<dbReference type="GO" id="GO:0004635">
    <property type="term" value="F:phosphoribosyl-AMP cyclohydrolase activity"/>
    <property type="evidence" value="ECO:0007669"/>
    <property type="project" value="UniProtKB-EC"/>
</dbReference>
<dbReference type="EC" id="3.5.4.19" evidence="3"/>
<evidence type="ECO:0000256" key="6">
    <source>
        <dbReference type="ARBA" id="ARBA00023102"/>
    </source>
</evidence>
<evidence type="ECO:0000256" key="2">
    <source>
        <dbReference type="ARBA" id="ARBA00005169"/>
    </source>
</evidence>
<dbReference type="PANTHER" id="PTHR42945">
    <property type="entry name" value="HISTIDINE BIOSYNTHESIS BIFUNCTIONAL PROTEIN"/>
    <property type="match status" value="1"/>
</dbReference>
<gene>
    <name evidence="8" type="primary">hisI</name>
    <name evidence="8" type="ORF">ACFSKQ_13530</name>
</gene>
<evidence type="ECO:0000256" key="1">
    <source>
        <dbReference type="ARBA" id="ARBA00000024"/>
    </source>
</evidence>
<dbReference type="EMBL" id="JBHUIJ010000017">
    <property type="protein sequence ID" value="MFD2238471.1"/>
    <property type="molecule type" value="Genomic_DNA"/>
</dbReference>
<name>A0ABW5CPH7_9HYPH</name>
<evidence type="ECO:0000256" key="3">
    <source>
        <dbReference type="ARBA" id="ARBA00012721"/>
    </source>
</evidence>
<dbReference type="Pfam" id="PF01502">
    <property type="entry name" value="PRA-CH"/>
    <property type="match status" value="1"/>
</dbReference>
<evidence type="ECO:0000256" key="5">
    <source>
        <dbReference type="ARBA" id="ARBA00022801"/>
    </source>
</evidence>
<comment type="catalytic activity">
    <reaction evidence="1">
        <text>1-(5-phospho-beta-D-ribosyl)-5'-AMP + H2O = 1-(5-phospho-beta-D-ribosyl)-5-[(5-phospho-beta-D-ribosylamino)methylideneamino]imidazole-4-carboxamide</text>
        <dbReference type="Rhea" id="RHEA:20049"/>
        <dbReference type="ChEBI" id="CHEBI:15377"/>
        <dbReference type="ChEBI" id="CHEBI:58435"/>
        <dbReference type="ChEBI" id="CHEBI:59457"/>
        <dbReference type="EC" id="3.5.4.19"/>
    </reaction>
</comment>
<dbReference type="RefSeq" id="WP_209736490.1">
    <property type="nucleotide sequence ID" value="NZ_CP072611.1"/>
</dbReference>
<keyword evidence="5 8" id="KW-0378">Hydrolase</keyword>
<feature type="domain" description="Phosphoribosyl-AMP cyclohydrolase" evidence="7">
    <location>
        <begin position="46"/>
        <end position="121"/>
    </location>
</feature>
<dbReference type="Proteomes" id="UP001597371">
    <property type="component" value="Unassembled WGS sequence"/>
</dbReference>
<keyword evidence="6" id="KW-0368">Histidine biosynthesis</keyword>
<organism evidence="8 9">
    <name type="scientific">Aureimonas populi</name>
    <dbReference type="NCBI Taxonomy" id="1701758"/>
    <lineage>
        <taxon>Bacteria</taxon>
        <taxon>Pseudomonadati</taxon>
        <taxon>Pseudomonadota</taxon>
        <taxon>Alphaproteobacteria</taxon>
        <taxon>Hyphomicrobiales</taxon>
        <taxon>Aurantimonadaceae</taxon>
        <taxon>Aureimonas</taxon>
    </lineage>
</organism>
<evidence type="ECO:0000313" key="9">
    <source>
        <dbReference type="Proteomes" id="UP001597371"/>
    </source>
</evidence>